<reference evidence="1 2" key="1">
    <citation type="submission" date="2021-06" db="EMBL/GenBank/DDBJ databases">
        <title>Caerostris darwini draft genome.</title>
        <authorList>
            <person name="Kono N."/>
            <person name="Arakawa K."/>
        </authorList>
    </citation>
    <scope>NUCLEOTIDE SEQUENCE [LARGE SCALE GENOMIC DNA]</scope>
</reference>
<name>A0AAV4TIJ1_9ARAC</name>
<evidence type="ECO:0000313" key="2">
    <source>
        <dbReference type="Proteomes" id="UP001054837"/>
    </source>
</evidence>
<dbReference type="Proteomes" id="UP001054837">
    <property type="component" value="Unassembled WGS sequence"/>
</dbReference>
<proteinExistence type="predicted"/>
<dbReference type="EMBL" id="BPLQ01009683">
    <property type="protein sequence ID" value="GIY45934.1"/>
    <property type="molecule type" value="Genomic_DNA"/>
</dbReference>
<gene>
    <name evidence="1" type="ORF">CDAR_380371</name>
</gene>
<comment type="caution">
    <text evidence="1">The sequence shown here is derived from an EMBL/GenBank/DDBJ whole genome shotgun (WGS) entry which is preliminary data.</text>
</comment>
<organism evidence="1 2">
    <name type="scientific">Caerostris darwini</name>
    <dbReference type="NCBI Taxonomy" id="1538125"/>
    <lineage>
        <taxon>Eukaryota</taxon>
        <taxon>Metazoa</taxon>
        <taxon>Ecdysozoa</taxon>
        <taxon>Arthropoda</taxon>
        <taxon>Chelicerata</taxon>
        <taxon>Arachnida</taxon>
        <taxon>Araneae</taxon>
        <taxon>Araneomorphae</taxon>
        <taxon>Entelegynae</taxon>
        <taxon>Araneoidea</taxon>
        <taxon>Araneidae</taxon>
        <taxon>Caerostris</taxon>
    </lineage>
</organism>
<evidence type="ECO:0000313" key="1">
    <source>
        <dbReference type="EMBL" id="GIY45934.1"/>
    </source>
</evidence>
<keyword evidence="2" id="KW-1185">Reference proteome</keyword>
<protein>
    <submittedName>
        <fullName evidence="1">Uncharacterized protein</fullName>
    </submittedName>
</protein>
<accession>A0AAV4TIJ1</accession>
<sequence>MGTDIAEIWSKYNVVDYCGKIPLHHISEKASIACVKFLKMGADVVLYCDTPPHTHISPDVLKYVGRISLLRFLMMHTIFCHSSHTWQIVKEFYRMMYKSV</sequence>
<dbReference type="AlphaFoldDB" id="A0AAV4TIJ1"/>